<dbReference type="SMART" id="SM00283">
    <property type="entry name" value="MA"/>
    <property type="match status" value="1"/>
</dbReference>
<comment type="similarity">
    <text evidence="5">Belongs to the methyl-accepting chemotaxis (MCP) protein family.</text>
</comment>
<dbReference type="PROSITE" id="PS50111">
    <property type="entry name" value="CHEMOTAXIS_TRANSDUC_2"/>
    <property type="match status" value="1"/>
</dbReference>
<keyword evidence="3 7" id="KW-0472">Membrane</keyword>
<dbReference type="PANTHER" id="PTHR32089:SF112">
    <property type="entry name" value="LYSOZYME-LIKE PROTEIN-RELATED"/>
    <property type="match status" value="1"/>
</dbReference>
<gene>
    <name evidence="10" type="ORF">JD108_15655</name>
    <name evidence="11" type="ORF">KDJ56_15600</name>
</gene>
<dbReference type="SUPFAM" id="SSF58104">
    <property type="entry name" value="Methyl-accepting chemotaxis protein (MCP) signaling domain"/>
    <property type="match status" value="1"/>
</dbReference>
<dbReference type="KEGG" id="bcop:JD108_15655"/>
<reference evidence="10 12" key="1">
    <citation type="submission" date="2020-12" db="EMBL/GenBank/DDBJ databases">
        <title>strain FJAT-54423T represents a novel species of the genus Brevibacillus.</title>
        <authorList>
            <person name="Tang R."/>
        </authorList>
    </citation>
    <scope>NUCLEOTIDE SEQUENCE [LARGE SCALE GENOMIC DNA]</scope>
    <source>
        <strain evidence="10 12">FJAT-54423</strain>
    </source>
</reference>
<evidence type="ECO:0000256" key="4">
    <source>
        <dbReference type="ARBA" id="ARBA00023224"/>
    </source>
</evidence>
<dbReference type="RefSeq" id="WP_198826954.1">
    <property type="nucleotide sequence ID" value="NZ_CP066308.1"/>
</dbReference>
<evidence type="ECO:0000256" key="3">
    <source>
        <dbReference type="ARBA" id="ARBA00023136"/>
    </source>
</evidence>
<evidence type="ECO:0000256" key="6">
    <source>
        <dbReference type="PROSITE-ProRule" id="PRU00284"/>
    </source>
</evidence>
<dbReference type="Gene3D" id="1.10.287.950">
    <property type="entry name" value="Methyl-accepting chemotaxis protein"/>
    <property type="match status" value="1"/>
</dbReference>
<evidence type="ECO:0000313" key="12">
    <source>
        <dbReference type="Proteomes" id="UP000595847"/>
    </source>
</evidence>
<evidence type="ECO:0000313" key="10">
    <source>
        <dbReference type="EMBL" id="QQE73328.1"/>
    </source>
</evidence>
<evidence type="ECO:0000259" key="8">
    <source>
        <dbReference type="PROSITE" id="PS50111"/>
    </source>
</evidence>
<dbReference type="GO" id="GO:0005886">
    <property type="term" value="C:plasma membrane"/>
    <property type="evidence" value="ECO:0007669"/>
    <property type="project" value="UniProtKB-SubCell"/>
</dbReference>
<dbReference type="InterPro" id="IPR003660">
    <property type="entry name" value="HAMP_dom"/>
</dbReference>
<feature type="transmembrane region" description="Helical" evidence="7">
    <location>
        <begin position="131"/>
        <end position="154"/>
    </location>
</feature>
<evidence type="ECO:0000313" key="13">
    <source>
        <dbReference type="Proteomes" id="UP000677234"/>
    </source>
</evidence>
<dbReference type="Gene3D" id="6.10.340.10">
    <property type="match status" value="1"/>
</dbReference>
<evidence type="ECO:0000259" key="9">
    <source>
        <dbReference type="PROSITE" id="PS50885"/>
    </source>
</evidence>
<keyword evidence="2" id="KW-1003">Cell membrane</keyword>
<dbReference type="EMBL" id="CP066308">
    <property type="protein sequence ID" value="QQE73328.1"/>
    <property type="molecule type" value="Genomic_DNA"/>
</dbReference>
<sequence length="538" mass="58993">MKQKLPGTSKTRRAERKAKIMAEQVAELLGKSHLDEVRETVRQLFDEHLSHREYFVIVDETGYSHIHTNRLREGMIFLDEVGKRAAAAKEALSQLYLRDTGEWLLDTAVPIGNCQGKRYVLRMGTILHRPFLGPVLFGLSTVPSVCGLITGYVMDLPWQVMLTWAGVSLFVGMTGGFFIHRAMRMTFREWREVTRAVSAGDLTKMVSTSARNEFHQMGLEMNKMALGLQHIVKEIAATSQVTGEISRKQAVQSKDLADTFDELGGMMGAFQRGSQQQGQALSKAVQRLSDMTVMLEGMKAALQRAREMSDSAAQTTERGTASVDAASRQVSQAEAGMAKSAEAIRLLTAKMEEISQQVSAITKIARQTNTLALNASIEAARAGEHGRGFSVVAGEIRHLAEETGRFAENILAVTGAVQQDVVACANEVDSQLGELKTSTRYVQEAGEAIRHLQVVVDQNKSMSLENAELAELLVRHCQEISQTLQDVEAIAEEFAASVTEAACAVETQTEGVHLLAGVAEELAAKTDALERITTRFRI</sequence>
<reference evidence="11" key="2">
    <citation type="submission" date="2021-04" db="EMBL/GenBank/DDBJ databases">
        <title>Brevibacillus composti FJAT-54423, complete genome.</title>
        <authorList>
            <person name="Tang R."/>
        </authorList>
    </citation>
    <scope>NUCLEOTIDE SEQUENCE</scope>
    <source>
        <strain evidence="11">FJAT-54424</strain>
    </source>
</reference>
<accession>A0A7T5EIT3</accession>
<keyword evidence="4 6" id="KW-0807">Transducer</keyword>
<keyword evidence="7" id="KW-0812">Transmembrane</keyword>
<protein>
    <recommendedName>
        <fullName evidence="14">Methyl-accepting chemotaxis protein</fullName>
    </recommendedName>
</protein>
<feature type="domain" description="Methyl-accepting transducer" evidence="8">
    <location>
        <begin position="252"/>
        <end position="502"/>
    </location>
</feature>
<evidence type="ECO:0000256" key="1">
    <source>
        <dbReference type="ARBA" id="ARBA00004236"/>
    </source>
</evidence>
<name>A0A7T5EIT3_9BACL</name>
<dbReference type="AlphaFoldDB" id="A0A7T5EIT3"/>
<evidence type="ECO:0000313" key="11">
    <source>
        <dbReference type="EMBL" id="QUO40409.1"/>
    </source>
</evidence>
<dbReference type="Proteomes" id="UP000595847">
    <property type="component" value="Chromosome"/>
</dbReference>
<evidence type="ECO:0000256" key="2">
    <source>
        <dbReference type="ARBA" id="ARBA00022475"/>
    </source>
</evidence>
<dbReference type="Proteomes" id="UP000677234">
    <property type="component" value="Chromosome"/>
</dbReference>
<keyword evidence="13" id="KW-1185">Reference proteome</keyword>
<evidence type="ECO:0000256" key="5">
    <source>
        <dbReference type="ARBA" id="ARBA00029447"/>
    </source>
</evidence>
<dbReference type="PANTHER" id="PTHR32089">
    <property type="entry name" value="METHYL-ACCEPTING CHEMOTAXIS PROTEIN MCPB"/>
    <property type="match status" value="1"/>
</dbReference>
<proteinExistence type="inferred from homology"/>
<feature type="domain" description="HAMP" evidence="9">
    <location>
        <begin position="191"/>
        <end position="233"/>
    </location>
</feature>
<evidence type="ECO:0008006" key="14">
    <source>
        <dbReference type="Google" id="ProtNLM"/>
    </source>
</evidence>
<evidence type="ECO:0000256" key="7">
    <source>
        <dbReference type="SAM" id="Phobius"/>
    </source>
</evidence>
<dbReference type="GO" id="GO:0007165">
    <property type="term" value="P:signal transduction"/>
    <property type="evidence" value="ECO:0007669"/>
    <property type="project" value="UniProtKB-KW"/>
</dbReference>
<keyword evidence="7" id="KW-1133">Transmembrane helix</keyword>
<comment type="subcellular location">
    <subcellularLocation>
        <location evidence="1">Cell membrane</location>
    </subcellularLocation>
</comment>
<feature type="transmembrane region" description="Helical" evidence="7">
    <location>
        <begin position="160"/>
        <end position="179"/>
    </location>
</feature>
<dbReference type="InterPro" id="IPR004089">
    <property type="entry name" value="MCPsignal_dom"/>
</dbReference>
<organism evidence="10 12">
    <name type="scientific">Brevibacillus composti</name>
    <dbReference type="NCBI Taxonomy" id="2796470"/>
    <lineage>
        <taxon>Bacteria</taxon>
        <taxon>Bacillati</taxon>
        <taxon>Bacillota</taxon>
        <taxon>Bacilli</taxon>
        <taxon>Bacillales</taxon>
        <taxon>Paenibacillaceae</taxon>
        <taxon>Brevibacillus</taxon>
    </lineage>
</organism>
<dbReference type="EMBL" id="CP073708">
    <property type="protein sequence ID" value="QUO40409.1"/>
    <property type="molecule type" value="Genomic_DNA"/>
</dbReference>
<dbReference type="PROSITE" id="PS50885">
    <property type="entry name" value="HAMP"/>
    <property type="match status" value="1"/>
</dbReference>
<dbReference type="Pfam" id="PF00015">
    <property type="entry name" value="MCPsignal"/>
    <property type="match status" value="1"/>
</dbReference>